<evidence type="ECO:0000256" key="5">
    <source>
        <dbReference type="ARBA" id="ARBA00022692"/>
    </source>
</evidence>
<comment type="subcellular location">
    <subcellularLocation>
        <location evidence="1">Cell outer membrane</location>
    </subcellularLocation>
</comment>
<keyword evidence="7" id="KW-0998">Cell outer membrane</keyword>
<feature type="coiled-coil region" evidence="8">
    <location>
        <begin position="377"/>
        <end position="404"/>
    </location>
</feature>
<evidence type="ECO:0000256" key="1">
    <source>
        <dbReference type="ARBA" id="ARBA00004442"/>
    </source>
</evidence>
<reference evidence="10" key="2">
    <citation type="submission" date="2021-04" db="EMBL/GenBank/DDBJ databases">
        <authorList>
            <person name="Gilroy R."/>
        </authorList>
    </citation>
    <scope>NUCLEOTIDE SEQUENCE</scope>
    <source>
        <strain evidence="10">Gambia16-554</strain>
    </source>
</reference>
<keyword evidence="9" id="KW-0732">Signal</keyword>
<dbReference type="AlphaFoldDB" id="A0A9D2KAX2"/>
<dbReference type="PANTHER" id="PTHR30026:SF20">
    <property type="entry name" value="OUTER MEMBRANE PROTEIN TOLC"/>
    <property type="match status" value="1"/>
</dbReference>
<proteinExistence type="inferred from homology"/>
<dbReference type="PANTHER" id="PTHR30026">
    <property type="entry name" value="OUTER MEMBRANE PROTEIN TOLC"/>
    <property type="match status" value="1"/>
</dbReference>
<feature type="signal peptide" evidence="9">
    <location>
        <begin position="1"/>
        <end position="24"/>
    </location>
</feature>
<comment type="caution">
    <text evidence="10">The sequence shown here is derived from an EMBL/GenBank/DDBJ whole genome shotgun (WGS) entry which is preliminary data.</text>
</comment>
<dbReference type="GO" id="GO:0015288">
    <property type="term" value="F:porin activity"/>
    <property type="evidence" value="ECO:0007669"/>
    <property type="project" value="TreeGrafter"/>
</dbReference>
<dbReference type="InterPro" id="IPR003423">
    <property type="entry name" value="OMP_efflux"/>
</dbReference>
<evidence type="ECO:0000256" key="4">
    <source>
        <dbReference type="ARBA" id="ARBA00022452"/>
    </source>
</evidence>
<keyword evidence="3" id="KW-0813">Transport</keyword>
<comment type="similarity">
    <text evidence="2">Belongs to the outer membrane factor (OMF) (TC 1.B.17) family.</text>
</comment>
<keyword evidence="5" id="KW-0812">Transmembrane</keyword>
<feature type="chain" id="PRO_5038691620" evidence="9">
    <location>
        <begin position="25"/>
        <end position="483"/>
    </location>
</feature>
<evidence type="ECO:0000256" key="2">
    <source>
        <dbReference type="ARBA" id="ARBA00007613"/>
    </source>
</evidence>
<keyword evidence="8" id="KW-0175">Coiled coil</keyword>
<dbReference type="Gene3D" id="1.20.1600.10">
    <property type="entry name" value="Outer membrane efflux proteins (OEP)"/>
    <property type="match status" value="1"/>
</dbReference>
<dbReference type="SUPFAM" id="SSF56954">
    <property type="entry name" value="Outer membrane efflux proteins (OEP)"/>
    <property type="match status" value="1"/>
</dbReference>
<protein>
    <submittedName>
        <fullName evidence="10">TolC family protein</fullName>
    </submittedName>
</protein>
<organism evidence="10 11">
    <name type="scientific">Candidatus Coprenecus stercoravium</name>
    <dbReference type="NCBI Taxonomy" id="2840735"/>
    <lineage>
        <taxon>Bacteria</taxon>
        <taxon>Pseudomonadati</taxon>
        <taxon>Bacteroidota</taxon>
        <taxon>Bacteroidia</taxon>
        <taxon>Bacteroidales</taxon>
        <taxon>Rikenellaceae</taxon>
        <taxon>Rikenellaceae incertae sedis</taxon>
        <taxon>Candidatus Coprenecus</taxon>
    </lineage>
</organism>
<dbReference type="InterPro" id="IPR051906">
    <property type="entry name" value="TolC-like"/>
</dbReference>
<dbReference type="Pfam" id="PF02321">
    <property type="entry name" value="OEP"/>
    <property type="match status" value="2"/>
</dbReference>
<keyword evidence="6" id="KW-0472">Membrane</keyword>
<dbReference type="EMBL" id="DXAW01000135">
    <property type="protein sequence ID" value="HIZ86406.1"/>
    <property type="molecule type" value="Genomic_DNA"/>
</dbReference>
<gene>
    <name evidence="10" type="ORF">IAC04_07940</name>
</gene>
<evidence type="ECO:0000313" key="11">
    <source>
        <dbReference type="Proteomes" id="UP000824115"/>
    </source>
</evidence>
<evidence type="ECO:0000256" key="6">
    <source>
        <dbReference type="ARBA" id="ARBA00023136"/>
    </source>
</evidence>
<name>A0A9D2KAX2_9BACT</name>
<evidence type="ECO:0000256" key="8">
    <source>
        <dbReference type="SAM" id="Coils"/>
    </source>
</evidence>
<sequence length="483" mass="53132">MRHIAHIITTAAILSAAASVTLSAQPQTRYLTLGECRAIALDSSAVLRGARLMEEKTALDRKAVITNFLPKFSAYGLYLWTSSTFDYDFSGGALPIYKNIYGNLVPDLMKDASGNIVYNGGIPVFNQYAVIPPMTLSIDLANTVTAGVSVTQPVFMGGKIISGYRMADIGTDMAALNSEMKASEVIVSVDEAYWLHVKTCRLLEAAESFSSTVDSMYVFVQNAVDAGMATSTDLLKVEVQKNNAALSLAKARNGKRLSMVNLCHVLGLPLTTRIEVDQSGFNVDSTMFLTPEEIWSGEDTIENRADYRLLVQQAELKRRNVDFVRSDFLPQLGVMASYGYSYGLKLQDEVLLNQAGFTVMATLKVPIFAWGEGWLKVQSAKKEHEMALNEIERLEGLMELEMEQSRYAVSEAALQAGMAASALKSAETNLKVCRDQYELGMETLVNVLEAQTQWSKCASDWIEAVADYRLACTKYLKAIGHLE</sequence>
<evidence type="ECO:0000313" key="10">
    <source>
        <dbReference type="EMBL" id="HIZ86406.1"/>
    </source>
</evidence>
<reference evidence="10" key="1">
    <citation type="journal article" date="2021" name="PeerJ">
        <title>Extensive microbial diversity within the chicken gut microbiome revealed by metagenomics and culture.</title>
        <authorList>
            <person name="Gilroy R."/>
            <person name="Ravi A."/>
            <person name="Getino M."/>
            <person name="Pursley I."/>
            <person name="Horton D.L."/>
            <person name="Alikhan N.F."/>
            <person name="Baker D."/>
            <person name="Gharbi K."/>
            <person name="Hall N."/>
            <person name="Watson M."/>
            <person name="Adriaenssens E.M."/>
            <person name="Foster-Nyarko E."/>
            <person name="Jarju S."/>
            <person name="Secka A."/>
            <person name="Antonio M."/>
            <person name="Oren A."/>
            <person name="Chaudhuri R.R."/>
            <person name="La Ragione R."/>
            <person name="Hildebrand F."/>
            <person name="Pallen M.J."/>
        </authorList>
    </citation>
    <scope>NUCLEOTIDE SEQUENCE</scope>
    <source>
        <strain evidence="10">Gambia16-554</strain>
    </source>
</reference>
<dbReference type="Proteomes" id="UP000824115">
    <property type="component" value="Unassembled WGS sequence"/>
</dbReference>
<dbReference type="GO" id="GO:0009279">
    <property type="term" value="C:cell outer membrane"/>
    <property type="evidence" value="ECO:0007669"/>
    <property type="project" value="UniProtKB-SubCell"/>
</dbReference>
<dbReference type="GO" id="GO:0015562">
    <property type="term" value="F:efflux transmembrane transporter activity"/>
    <property type="evidence" value="ECO:0007669"/>
    <property type="project" value="InterPro"/>
</dbReference>
<accession>A0A9D2KAX2</accession>
<evidence type="ECO:0000256" key="3">
    <source>
        <dbReference type="ARBA" id="ARBA00022448"/>
    </source>
</evidence>
<dbReference type="GO" id="GO:1990281">
    <property type="term" value="C:efflux pump complex"/>
    <property type="evidence" value="ECO:0007669"/>
    <property type="project" value="TreeGrafter"/>
</dbReference>
<evidence type="ECO:0000256" key="7">
    <source>
        <dbReference type="ARBA" id="ARBA00023237"/>
    </source>
</evidence>
<keyword evidence="4" id="KW-1134">Transmembrane beta strand</keyword>
<evidence type="ECO:0000256" key="9">
    <source>
        <dbReference type="SAM" id="SignalP"/>
    </source>
</evidence>